<accession>A0AAE4JZ36</accession>
<gene>
    <name evidence="2" type="ORF">RIF25_06275</name>
</gene>
<dbReference type="Pfam" id="PF08369">
    <property type="entry name" value="PCP_red"/>
    <property type="match status" value="1"/>
</dbReference>
<evidence type="ECO:0000259" key="1">
    <source>
        <dbReference type="Pfam" id="PF08369"/>
    </source>
</evidence>
<evidence type="ECO:0000313" key="2">
    <source>
        <dbReference type="EMBL" id="MDS3860412.1"/>
    </source>
</evidence>
<dbReference type="GO" id="GO:0015995">
    <property type="term" value="P:chlorophyll biosynthetic process"/>
    <property type="evidence" value="ECO:0007669"/>
    <property type="project" value="InterPro"/>
</dbReference>
<feature type="domain" description="Light-independent protochlorophyllide reductase subunit B-like C-terminal" evidence="1">
    <location>
        <begin position="12"/>
        <end position="56"/>
    </location>
</feature>
<keyword evidence="3" id="KW-1185">Reference proteome</keyword>
<dbReference type="AlphaFoldDB" id="A0AAE4JZ36"/>
<comment type="caution">
    <text evidence="2">The sequence shown here is derived from an EMBL/GenBank/DDBJ whole genome shotgun (WGS) entry which is preliminary data.</text>
</comment>
<dbReference type="GO" id="GO:0016491">
    <property type="term" value="F:oxidoreductase activity"/>
    <property type="evidence" value="ECO:0007669"/>
    <property type="project" value="InterPro"/>
</dbReference>
<evidence type="ECO:0000313" key="3">
    <source>
        <dbReference type="Proteomes" id="UP001268256"/>
    </source>
</evidence>
<dbReference type="RefSeq" id="WP_322877689.1">
    <property type="nucleotide sequence ID" value="NZ_JAVMIP010000004.1"/>
</dbReference>
<dbReference type="Gene3D" id="1.10.8.550">
    <property type="entry name" value="Proto-chlorophyllide reductase 57 kD subunit B"/>
    <property type="match status" value="1"/>
</dbReference>
<dbReference type="Proteomes" id="UP001268256">
    <property type="component" value="Unassembled WGS sequence"/>
</dbReference>
<dbReference type="EMBL" id="JAVMIP010000004">
    <property type="protein sequence ID" value="MDS3860412.1"/>
    <property type="molecule type" value="Genomic_DNA"/>
</dbReference>
<dbReference type="GO" id="GO:0015979">
    <property type="term" value="P:photosynthesis"/>
    <property type="evidence" value="ECO:0007669"/>
    <property type="project" value="InterPro"/>
</dbReference>
<reference evidence="3" key="1">
    <citation type="submission" date="2023-07" db="EMBL/GenBank/DDBJ databases">
        <authorList>
            <person name="Luz R."/>
            <person name="Cordeiro R."/>
            <person name="Fonseca A."/>
            <person name="Goncalves V."/>
        </authorList>
    </citation>
    <scope>NUCLEOTIDE SEQUENCE [LARGE SCALE GENOMIC DNA]</scope>
    <source>
        <strain evidence="3">BACA0444</strain>
    </source>
</reference>
<sequence length="61" mass="6989">MNNSDLGGVLPWSKAAEMKLQNIPYFVRTQARQRIEELARQQALDEVTPELVEQARSEFGQ</sequence>
<dbReference type="InterPro" id="IPR013580">
    <property type="entry name" value="LI-POR_suB-like_C"/>
</dbReference>
<protein>
    <submittedName>
        <fullName evidence="2">PCP reductase family protein</fullName>
    </submittedName>
</protein>
<organism evidence="2 3">
    <name type="scientific">Pseudocalidococcus azoricus BACA0444</name>
    <dbReference type="NCBI Taxonomy" id="2918990"/>
    <lineage>
        <taxon>Bacteria</taxon>
        <taxon>Bacillati</taxon>
        <taxon>Cyanobacteriota</taxon>
        <taxon>Cyanophyceae</taxon>
        <taxon>Acaryochloridales</taxon>
        <taxon>Thermosynechococcaceae</taxon>
        <taxon>Pseudocalidococcus</taxon>
        <taxon>Pseudocalidococcus azoricus</taxon>
    </lineage>
</organism>
<proteinExistence type="predicted"/>
<dbReference type="InterPro" id="IPR042298">
    <property type="entry name" value="P-CP_red_C"/>
</dbReference>
<name>A0AAE4JZ36_9CYAN</name>